<feature type="domain" description="CO dehydrogenase/acetyl-CoA synthase delta subunit TIM barrel" evidence="2">
    <location>
        <begin position="70"/>
        <end position="188"/>
    </location>
</feature>
<dbReference type="Gene3D" id="3.40.50.11600">
    <property type="match status" value="1"/>
</dbReference>
<dbReference type="OrthoDB" id="2079583at2"/>
<dbReference type="EMBL" id="RLII01000001">
    <property type="protein sequence ID" value="RXE60514.1"/>
    <property type="molecule type" value="Genomic_DNA"/>
</dbReference>
<dbReference type="RefSeq" id="WP_088262877.1">
    <property type="nucleotide sequence ID" value="NZ_RLII01000001.1"/>
</dbReference>
<reference evidence="4" key="1">
    <citation type="submission" date="2018-11" db="EMBL/GenBank/DDBJ databases">
        <title>Genome sequencing of a novel mesophilic and cellulolytic organism within the genus Hungateiclostridium.</title>
        <authorList>
            <person name="Rettenmaier R."/>
            <person name="Liebl W."/>
            <person name="Zverlov V."/>
        </authorList>
    </citation>
    <scope>NUCLEOTIDE SEQUENCE [LARGE SCALE GENOMIC DNA]</scope>
    <source>
        <strain evidence="4">N2K1</strain>
    </source>
</reference>
<sequence>MSNEKSCCCSASSCCNTKSITPYDKNDKWVTGEIFTLKGSVPVVSTNLHFKDIFGAWKVRWGIGRMNYKISPGLYAVGKPDHTSPVLVSANYKLTFDVLRKELSGLNCWILILDTKGINVWCAAGKGTFGTDELVNRISKTGLSEIVSHRKLVLPQLGAPGVSAHEVTKQTGFSVVYGPVRAKDIKAFLDSDFKATEEMRTVKFTMWDRLVLTPIELAAAAKLSLVVFGILFLLNLFAARPFGLADFIAYAGAVITGTVITPLLLPVIPGRAFSWKGWLLGLIWALGFIWYSGWFVPESLLLAIGYLLVLPSFSAYLAMNFTGSSTYTSFSGVIKEMKIAVPLITISLIVGIVLLLINSICV</sequence>
<feature type="transmembrane region" description="Helical" evidence="1">
    <location>
        <begin position="339"/>
        <end position="360"/>
    </location>
</feature>
<evidence type="ECO:0000313" key="4">
    <source>
        <dbReference type="Proteomes" id="UP000289166"/>
    </source>
</evidence>
<evidence type="ECO:0000313" key="3">
    <source>
        <dbReference type="EMBL" id="RXE60514.1"/>
    </source>
</evidence>
<accession>A0A4Q0I7W9</accession>
<evidence type="ECO:0000256" key="1">
    <source>
        <dbReference type="SAM" id="Phobius"/>
    </source>
</evidence>
<name>A0A4Q0I7W9_9FIRM</name>
<feature type="transmembrane region" description="Helical" evidence="1">
    <location>
        <begin position="210"/>
        <end position="235"/>
    </location>
</feature>
<dbReference type="Pfam" id="PF03599">
    <property type="entry name" value="CdhD"/>
    <property type="match status" value="1"/>
</dbReference>
<proteinExistence type="predicted"/>
<gene>
    <name evidence="3" type="ORF">EFD62_00830</name>
</gene>
<feature type="transmembrane region" description="Helical" evidence="1">
    <location>
        <begin position="277"/>
        <end position="294"/>
    </location>
</feature>
<keyword evidence="1" id="KW-0472">Membrane</keyword>
<keyword evidence="1" id="KW-1133">Transmembrane helix</keyword>
<organism evidence="3 4">
    <name type="scientific">Acetivibrio mesophilus</name>
    <dbReference type="NCBI Taxonomy" id="2487273"/>
    <lineage>
        <taxon>Bacteria</taxon>
        <taxon>Bacillati</taxon>
        <taxon>Bacillota</taxon>
        <taxon>Clostridia</taxon>
        <taxon>Eubacteriales</taxon>
        <taxon>Oscillospiraceae</taxon>
        <taxon>Acetivibrio</taxon>
    </lineage>
</organism>
<protein>
    <submittedName>
        <fullName evidence="3">Acetyl-CoA synthase subunit gamma</fullName>
    </submittedName>
</protein>
<evidence type="ECO:0000259" key="2">
    <source>
        <dbReference type="Pfam" id="PF03599"/>
    </source>
</evidence>
<dbReference type="Proteomes" id="UP000289166">
    <property type="component" value="Unassembled WGS sequence"/>
</dbReference>
<comment type="caution">
    <text evidence="3">The sequence shown here is derived from an EMBL/GenBank/DDBJ whole genome shotgun (WGS) entry which is preliminary data.</text>
</comment>
<keyword evidence="4" id="KW-1185">Reference proteome</keyword>
<feature type="transmembrane region" description="Helical" evidence="1">
    <location>
        <begin position="300"/>
        <end position="318"/>
    </location>
</feature>
<feature type="transmembrane region" description="Helical" evidence="1">
    <location>
        <begin position="247"/>
        <end position="265"/>
    </location>
</feature>
<keyword evidence="1" id="KW-0812">Transmembrane</keyword>
<dbReference type="AlphaFoldDB" id="A0A4Q0I7W9"/>
<dbReference type="InterPro" id="IPR016041">
    <property type="entry name" value="Ac-CoA_synth_d_su_TIM-brl"/>
</dbReference>
<dbReference type="NCBIfam" id="NF040863">
    <property type="entry name" value="HgcA_corrinoid"/>
    <property type="match status" value="1"/>
</dbReference>